<reference evidence="7 8" key="2">
    <citation type="journal article" date="2022" name="Mol. Biol. Evol.">
        <title>Comparative Genomics Reveals Insights into the Divergent Evolution of Astigmatic Mites and Household Pest Adaptations.</title>
        <authorList>
            <person name="Xiong Q."/>
            <person name="Wan A.T."/>
            <person name="Liu X."/>
            <person name="Fung C.S."/>
            <person name="Xiao X."/>
            <person name="Malainual N."/>
            <person name="Hou J."/>
            <person name="Wang L."/>
            <person name="Wang M."/>
            <person name="Yang K.Y."/>
            <person name="Cui Y."/>
            <person name="Leung E.L."/>
            <person name="Nong W."/>
            <person name="Shin S.K."/>
            <person name="Au S.W."/>
            <person name="Jeong K.Y."/>
            <person name="Chew F.T."/>
            <person name="Hui J.H."/>
            <person name="Leung T.F."/>
            <person name="Tungtrongchitr A."/>
            <person name="Zhong N."/>
            <person name="Liu Z."/>
            <person name="Tsui S.K."/>
        </authorList>
    </citation>
    <scope>NUCLEOTIDE SEQUENCE [LARGE SCALE GENOMIC DNA]</scope>
    <source>
        <strain evidence="7">Derp</strain>
    </source>
</reference>
<evidence type="ECO:0000256" key="5">
    <source>
        <dbReference type="PROSITE-ProRule" id="PRU00176"/>
    </source>
</evidence>
<evidence type="ECO:0000313" key="7">
    <source>
        <dbReference type="EMBL" id="KAH9417326.1"/>
    </source>
</evidence>
<accession>A0ABQ8J4D3</accession>
<feature type="domain" description="RRM" evidence="6">
    <location>
        <begin position="71"/>
        <end position="151"/>
    </location>
</feature>
<comment type="caution">
    <text evidence="7">The sequence shown here is derived from an EMBL/GenBank/DDBJ whole genome shotgun (WGS) entry which is preliminary data.</text>
</comment>
<evidence type="ECO:0000256" key="2">
    <source>
        <dbReference type="ARBA" id="ARBA00022490"/>
    </source>
</evidence>
<gene>
    <name evidence="7" type="ORF">DERP_007323</name>
</gene>
<dbReference type="SUPFAM" id="SSF54928">
    <property type="entry name" value="RNA-binding domain, RBD"/>
    <property type="match status" value="2"/>
</dbReference>
<dbReference type="Gene3D" id="3.30.70.330">
    <property type="match status" value="3"/>
</dbReference>
<evidence type="ECO:0000256" key="3">
    <source>
        <dbReference type="ARBA" id="ARBA00022737"/>
    </source>
</evidence>
<organism evidence="7 8">
    <name type="scientific">Dermatophagoides pteronyssinus</name>
    <name type="common">European house dust mite</name>
    <dbReference type="NCBI Taxonomy" id="6956"/>
    <lineage>
        <taxon>Eukaryota</taxon>
        <taxon>Metazoa</taxon>
        <taxon>Ecdysozoa</taxon>
        <taxon>Arthropoda</taxon>
        <taxon>Chelicerata</taxon>
        <taxon>Arachnida</taxon>
        <taxon>Acari</taxon>
        <taxon>Acariformes</taxon>
        <taxon>Sarcoptiformes</taxon>
        <taxon>Astigmata</taxon>
        <taxon>Psoroptidia</taxon>
        <taxon>Analgoidea</taxon>
        <taxon>Pyroglyphidae</taxon>
        <taxon>Dermatophagoidinae</taxon>
        <taxon>Dermatophagoides</taxon>
    </lineage>
</organism>
<dbReference type="InterPro" id="IPR012677">
    <property type="entry name" value="Nucleotide-bd_a/b_plait_sf"/>
</dbReference>
<evidence type="ECO:0000313" key="8">
    <source>
        <dbReference type="Proteomes" id="UP000887458"/>
    </source>
</evidence>
<comment type="subcellular location">
    <subcellularLocation>
        <location evidence="1">Cytoplasm</location>
    </subcellularLocation>
</comment>
<feature type="domain" description="RRM" evidence="6">
    <location>
        <begin position="153"/>
        <end position="235"/>
    </location>
</feature>
<proteinExistence type="predicted"/>
<keyword evidence="4 5" id="KW-0694">RNA-binding</keyword>
<dbReference type="InterPro" id="IPR006535">
    <property type="entry name" value="HnRNP_R/Q_splicing_fac"/>
</dbReference>
<dbReference type="Proteomes" id="UP000887458">
    <property type="component" value="Unassembled WGS sequence"/>
</dbReference>
<dbReference type="NCBIfam" id="TIGR01648">
    <property type="entry name" value="hnRNP-R-Q"/>
    <property type="match status" value="1"/>
</dbReference>
<keyword evidence="2" id="KW-0963">Cytoplasm</keyword>
<dbReference type="PROSITE" id="PS50102">
    <property type="entry name" value="RRM"/>
    <property type="match status" value="3"/>
</dbReference>
<dbReference type="InterPro" id="IPR000504">
    <property type="entry name" value="RRM_dom"/>
</dbReference>
<evidence type="ECO:0000256" key="4">
    <source>
        <dbReference type="ARBA" id="ARBA00022884"/>
    </source>
</evidence>
<dbReference type="SMART" id="SM00360">
    <property type="entry name" value="RRM"/>
    <property type="match status" value="3"/>
</dbReference>
<dbReference type="PANTHER" id="PTHR21245">
    <property type="entry name" value="HETEROGENEOUS NUCLEAR RIBONUCLEOPROTEIN"/>
    <property type="match status" value="1"/>
</dbReference>
<evidence type="ECO:0000256" key="1">
    <source>
        <dbReference type="ARBA" id="ARBA00004496"/>
    </source>
</evidence>
<keyword evidence="3" id="KW-0677">Repeat</keyword>
<evidence type="ECO:0000259" key="6">
    <source>
        <dbReference type="PROSITE" id="PS50102"/>
    </source>
</evidence>
<feature type="domain" description="RRM" evidence="6">
    <location>
        <begin position="248"/>
        <end position="320"/>
    </location>
</feature>
<reference evidence="7 8" key="1">
    <citation type="journal article" date="2018" name="J. Allergy Clin. Immunol.">
        <title>High-quality assembly of Dermatophagoides pteronyssinus genome and transcriptome reveals a wide range of novel allergens.</title>
        <authorList>
            <person name="Liu X.Y."/>
            <person name="Yang K.Y."/>
            <person name="Wang M.Q."/>
            <person name="Kwok J.S."/>
            <person name="Zeng X."/>
            <person name="Yang Z."/>
            <person name="Xiao X.J."/>
            <person name="Lau C.P."/>
            <person name="Li Y."/>
            <person name="Huang Z.M."/>
            <person name="Ba J.G."/>
            <person name="Yim A.K."/>
            <person name="Ouyang C.Y."/>
            <person name="Ngai S.M."/>
            <person name="Chan T.F."/>
            <person name="Leung E.L."/>
            <person name="Liu L."/>
            <person name="Liu Z.G."/>
            <person name="Tsui S.K."/>
        </authorList>
    </citation>
    <scope>NUCLEOTIDE SEQUENCE [LARGE SCALE GENOMIC DNA]</scope>
    <source>
        <strain evidence="7">Derp</strain>
    </source>
</reference>
<protein>
    <recommendedName>
        <fullName evidence="6">RRM domain-containing protein</fullName>
    </recommendedName>
</protein>
<sequence length="347" mass="41396">MIINRNPQQSNKNRIINFMTSNAMQHRPGPNMIVLMEILEKYDYVLELSNGQRKFSKQQCSKNDDLPGPNTEIFVGKIPKNMFEDELVLLFEQIAPIFSLRLMMDPLTGQSRGYAFITYFQPEYAQAAVETFDKYELQTYGQQLKVKMSIPNVRLFIGNISKEMTKDDIRYEFQKITAGLVDVIVYHLPNDRKRNRGFCFLEFESHKHASQAKRKLQLNRPIIWDSEIWIDWAEPLEQPDEEIMSKVKVLYVRNLTLDMTNYTIWEMFEKFGQIERVKKIKDYAFVHFKHRHCAIEAMKQMNGYIIMPERLQLEISLAKPPTDKRRKEEILRNREKRLMMNMMMRNW</sequence>
<keyword evidence="8" id="KW-1185">Reference proteome</keyword>
<dbReference type="Pfam" id="PF00076">
    <property type="entry name" value="RRM_1"/>
    <property type="match status" value="3"/>
</dbReference>
<dbReference type="EMBL" id="NJHN03000077">
    <property type="protein sequence ID" value="KAH9417326.1"/>
    <property type="molecule type" value="Genomic_DNA"/>
</dbReference>
<name>A0ABQ8J4D3_DERPT</name>
<dbReference type="InterPro" id="IPR035979">
    <property type="entry name" value="RBD_domain_sf"/>
</dbReference>